<dbReference type="NCBIfam" id="TIGR01445">
    <property type="entry name" value="intein_Nterm"/>
    <property type="match status" value="1"/>
</dbReference>
<reference evidence="3" key="1">
    <citation type="submission" date="2021-01" db="EMBL/GenBank/DDBJ databases">
        <title>Active Sulfur Cycling in an Early Earth Analoge.</title>
        <authorList>
            <person name="Hahn C.R."/>
            <person name="Youssef N.H."/>
            <person name="Elshahed M."/>
        </authorList>
    </citation>
    <scope>NUCLEOTIDE SEQUENCE</scope>
    <source>
        <strain evidence="3">Zod_Metabat.1151</strain>
    </source>
</reference>
<evidence type="ECO:0000259" key="2">
    <source>
        <dbReference type="SMART" id="SM00306"/>
    </source>
</evidence>
<evidence type="ECO:0000313" key="4">
    <source>
        <dbReference type="Proteomes" id="UP000809243"/>
    </source>
</evidence>
<sequence>MLKGLPYAEYFQSGHRACAGCGEALMVRHIAKAAGPNSIAVMSTGCMEVVSTPYPETAWEIPWIHGAFENNSAIASGIDAALKAQGKREGINLLVFGGDGASFDIGFGALSGALERGHKFTYIATDNEAYMNCLALDSLIMTKQGLKKIIDIEVGDLVYAFNQEKQKLVLKKCTGVFDNGEKIVFEINTDSQTIKATGNHPLLVLKRNGRGKQNQL</sequence>
<dbReference type="Proteomes" id="UP000809243">
    <property type="component" value="Unassembled WGS sequence"/>
</dbReference>
<dbReference type="GO" id="GO:0044272">
    <property type="term" value="P:sulfur compound biosynthetic process"/>
    <property type="evidence" value="ECO:0007669"/>
    <property type="project" value="UniProtKB-ARBA"/>
</dbReference>
<dbReference type="GO" id="GO:0016491">
    <property type="term" value="F:oxidoreductase activity"/>
    <property type="evidence" value="ECO:0007669"/>
    <property type="project" value="UniProtKB-KW"/>
</dbReference>
<dbReference type="Pfam" id="PF02775">
    <property type="entry name" value="TPP_enzyme_C"/>
    <property type="match status" value="1"/>
</dbReference>
<dbReference type="CDD" id="cd00081">
    <property type="entry name" value="Hint"/>
    <property type="match status" value="1"/>
</dbReference>
<proteinExistence type="predicted"/>
<dbReference type="InterPro" id="IPR011766">
    <property type="entry name" value="TPP_enzyme_TPP-bd"/>
</dbReference>
<dbReference type="GO" id="GO:0030976">
    <property type="term" value="F:thiamine pyrophosphate binding"/>
    <property type="evidence" value="ECO:0007669"/>
    <property type="project" value="InterPro"/>
</dbReference>
<dbReference type="InterPro" id="IPR051479">
    <property type="entry name" value="PorB-like"/>
</dbReference>
<dbReference type="SUPFAM" id="SSF51294">
    <property type="entry name" value="Hedgehog/intein (Hint) domain"/>
    <property type="match status" value="1"/>
</dbReference>
<organism evidence="3 4">
    <name type="scientific">Candidatus Iainarchaeum sp</name>
    <dbReference type="NCBI Taxonomy" id="3101447"/>
    <lineage>
        <taxon>Archaea</taxon>
        <taxon>Candidatus Iainarchaeota</taxon>
        <taxon>Candidatus Iainarchaeia</taxon>
        <taxon>Candidatus Iainarchaeales</taxon>
        <taxon>Candidatus Iainarchaeaceae</taxon>
        <taxon>Candidatus Iainarchaeum</taxon>
    </lineage>
</organism>
<dbReference type="EMBL" id="JAFGDB010000049">
    <property type="protein sequence ID" value="MBN2067440.1"/>
    <property type="molecule type" value="Genomic_DNA"/>
</dbReference>
<dbReference type="Gene3D" id="3.40.50.970">
    <property type="match status" value="2"/>
</dbReference>
<dbReference type="PANTHER" id="PTHR42897:SF2">
    <property type="entry name" value="PYRUVATE SYNTHASE SUBUNIT PORB"/>
    <property type="match status" value="1"/>
</dbReference>
<comment type="caution">
    <text evidence="3">The sequence shown here is derived from an EMBL/GenBank/DDBJ whole genome shotgun (WGS) entry which is preliminary data.</text>
</comment>
<accession>A0A938YX44</accession>
<dbReference type="InterPro" id="IPR003587">
    <property type="entry name" value="Hint_dom_N"/>
</dbReference>
<dbReference type="PROSITE" id="PS50817">
    <property type="entry name" value="INTEIN_N_TER"/>
    <property type="match status" value="1"/>
</dbReference>
<evidence type="ECO:0000313" key="3">
    <source>
        <dbReference type="EMBL" id="MBN2067440.1"/>
    </source>
</evidence>
<dbReference type="Gene3D" id="2.170.16.10">
    <property type="entry name" value="Hedgehog/Intein (Hint) domain"/>
    <property type="match status" value="1"/>
</dbReference>
<dbReference type="GO" id="GO:0016539">
    <property type="term" value="P:intein-mediated protein splicing"/>
    <property type="evidence" value="ECO:0007669"/>
    <property type="project" value="InterPro"/>
</dbReference>
<dbReference type="SMART" id="SM00306">
    <property type="entry name" value="HintN"/>
    <property type="match status" value="1"/>
</dbReference>
<keyword evidence="1" id="KW-0560">Oxidoreductase</keyword>
<dbReference type="InterPro" id="IPR036844">
    <property type="entry name" value="Hint_dom_sf"/>
</dbReference>
<dbReference type="SUPFAM" id="SSF52518">
    <property type="entry name" value="Thiamin diphosphate-binding fold (THDP-binding)"/>
    <property type="match status" value="1"/>
</dbReference>
<evidence type="ECO:0000256" key="1">
    <source>
        <dbReference type="ARBA" id="ARBA00023002"/>
    </source>
</evidence>
<dbReference type="InterPro" id="IPR006141">
    <property type="entry name" value="Intein_N"/>
</dbReference>
<dbReference type="PANTHER" id="PTHR42897">
    <property type="entry name" value="PYRUVATE SYNTHASE SUBUNIT PORB"/>
    <property type="match status" value="1"/>
</dbReference>
<dbReference type="InterPro" id="IPR029061">
    <property type="entry name" value="THDP-binding"/>
</dbReference>
<gene>
    <name evidence="3" type="ORF">JW744_03160</name>
</gene>
<feature type="domain" description="Hint" evidence="2">
    <location>
        <begin position="131"/>
        <end position="214"/>
    </location>
</feature>
<feature type="non-terminal residue" evidence="3">
    <location>
        <position position="216"/>
    </location>
</feature>
<dbReference type="GO" id="GO:0006082">
    <property type="term" value="P:organic acid metabolic process"/>
    <property type="evidence" value="ECO:0007669"/>
    <property type="project" value="UniProtKB-ARBA"/>
</dbReference>
<dbReference type="AlphaFoldDB" id="A0A938YX44"/>
<protein>
    <recommendedName>
        <fullName evidence="2">Hint domain-containing protein</fullName>
    </recommendedName>
</protein>
<name>A0A938YX44_9ARCH</name>